<dbReference type="GO" id="GO:0030246">
    <property type="term" value="F:carbohydrate binding"/>
    <property type="evidence" value="ECO:0007669"/>
    <property type="project" value="UniProtKB-KW"/>
</dbReference>
<dbReference type="CDD" id="cd00037">
    <property type="entry name" value="CLECT"/>
    <property type="match status" value="1"/>
</dbReference>
<feature type="domain" description="C-type lectin" evidence="2">
    <location>
        <begin position="1"/>
        <end position="79"/>
    </location>
</feature>
<feature type="domain" description="Fibrinogen C-terminal" evidence="3">
    <location>
        <begin position="77"/>
        <end position="136"/>
    </location>
</feature>
<keyword evidence="4" id="KW-1185">Reference proteome</keyword>
<dbReference type="InterPro" id="IPR016187">
    <property type="entry name" value="CTDL_fold"/>
</dbReference>
<dbReference type="Gene3D" id="3.90.215.10">
    <property type="entry name" value="Gamma Fibrinogen, chain A, domain 1"/>
    <property type="match status" value="1"/>
</dbReference>
<keyword evidence="1" id="KW-0430">Lectin</keyword>
<evidence type="ECO:0000259" key="3">
    <source>
        <dbReference type="PROSITE" id="PS51406"/>
    </source>
</evidence>
<evidence type="ECO:0000313" key="5">
    <source>
        <dbReference type="WBParaSite" id="PSAMB.scaffold5079size12715.g25844.t1"/>
    </source>
</evidence>
<dbReference type="NCBIfam" id="NF040941">
    <property type="entry name" value="GGGWT_bact"/>
    <property type="match status" value="1"/>
</dbReference>
<name>A0A914WTF4_9BILA</name>
<dbReference type="WBParaSite" id="PSAMB.scaffold5079size12715.g25844.t1">
    <property type="protein sequence ID" value="PSAMB.scaffold5079size12715.g25844.t1"/>
    <property type="gene ID" value="PSAMB.scaffold5079size12715.g25844"/>
</dbReference>
<organism evidence="4 5">
    <name type="scientific">Plectus sambesii</name>
    <dbReference type="NCBI Taxonomy" id="2011161"/>
    <lineage>
        <taxon>Eukaryota</taxon>
        <taxon>Metazoa</taxon>
        <taxon>Ecdysozoa</taxon>
        <taxon>Nematoda</taxon>
        <taxon>Chromadorea</taxon>
        <taxon>Plectida</taxon>
        <taxon>Plectina</taxon>
        <taxon>Plectoidea</taxon>
        <taxon>Plectidae</taxon>
        <taxon>Plectus</taxon>
    </lineage>
</organism>
<dbReference type="PANTHER" id="PTHR22799">
    <property type="entry name" value="TETRANECTIN-RELATED"/>
    <property type="match status" value="1"/>
</dbReference>
<dbReference type="InterPro" id="IPR014716">
    <property type="entry name" value="Fibrinogen_a/b/g_C_1"/>
</dbReference>
<dbReference type="SUPFAM" id="SSF56496">
    <property type="entry name" value="Fibrinogen C-terminal domain-like"/>
    <property type="match status" value="1"/>
</dbReference>
<dbReference type="Pfam" id="PF00059">
    <property type="entry name" value="Lectin_C"/>
    <property type="match status" value="1"/>
</dbReference>
<dbReference type="InterPro" id="IPR001304">
    <property type="entry name" value="C-type_lectin-like"/>
</dbReference>
<sequence length="136" mass="15179">MDELIISTPSVSVCDRFWLGGNDIALNGNFTWTDGSAWGYANWGPGQPDLTQQCVESKARTSGLWETEPCGMEHCFVCATYSMVDCKDWFVHGGAQTDGIYPINPDGKGWFNVFCDMTTDGGGWTVFQRYLFKLLH</sequence>
<accession>A0A914WTF4</accession>
<reference evidence="5" key="1">
    <citation type="submission" date="2022-11" db="UniProtKB">
        <authorList>
            <consortium name="WormBaseParasite"/>
        </authorList>
    </citation>
    <scope>IDENTIFICATION</scope>
</reference>
<dbReference type="InterPro" id="IPR036056">
    <property type="entry name" value="Fibrinogen-like_C"/>
</dbReference>
<dbReference type="Proteomes" id="UP000887566">
    <property type="component" value="Unplaced"/>
</dbReference>
<dbReference type="SUPFAM" id="SSF56436">
    <property type="entry name" value="C-type lectin-like"/>
    <property type="match status" value="1"/>
</dbReference>
<dbReference type="Pfam" id="PF00147">
    <property type="entry name" value="Fibrinogen_C"/>
    <property type="match status" value="1"/>
</dbReference>
<evidence type="ECO:0000256" key="1">
    <source>
        <dbReference type="ARBA" id="ARBA00022734"/>
    </source>
</evidence>
<proteinExistence type="predicted"/>
<evidence type="ECO:0000259" key="2">
    <source>
        <dbReference type="PROSITE" id="PS50041"/>
    </source>
</evidence>
<dbReference type="Gene3D" id="3.10.100.10">
    <property type="entry name" value="Mannose-Binding Protein A, subunit A"/>
    <property type="match status" value="1"/>
</dbReference>
<dbReference type="PANTHER" id="PTHR22799:SF6">
    <property type="entry name" value="C-TYPE LECTIN DOMAIN FAMILY 4 MEMBER M-LIKE"/>
    <property type="match status" value="1"/>
</dbReference>
<dbReference type="AlphaFoldDB" id="A0A914WTF4"/>
<evidence type="ECO:0000313" key="4">
    <source>
        <dbReference type="Proteomes" id="UP000887566"/>
    </source>
</evidence>
<protein>
    <submittedName>
        <fullName evidence="5">Fibrinogen C-terminal domain-containing protein</fullName>
    </submittedName>
</protein>
<dbReference type="PROSITE" id="PS50041">
    <property type="entry name" value="C_TYPE_LECTIN_2"/>
    <property type="match status" value="1"/>
</dbReference>
<dbReference type="InterPro" id="IPR051663">
    <property type="entry name" value="CLec_Tetranectin-domain"/>
</dbReference>
<dbReference type="PROSITE" id="PS51406">
    <property type="entry name" value="FIBRINOGEN_C_2"/>
    <property type="match status" value="1"/>
</dbReference>
<dbReference type="InterPro" id="IPR002181">
    <property type="entry name" value="Fibrinogen_a/b/g_C_dom"/>
</dbReference>
<dbReference type="InterPro" id="IPR016186">
    <property type="entry name" value="C-type_lectin-like/link_sf"/>
</dbReference>